<dbReference type="GO" id="GO:0006355">
    <property type="term" value="P:regulation of DNA-templated transcription"/>
    <property type="evidence" value="ECO:0007669"/>
    <property type="project" value="InterPro"/>
</dbReference>
<dbReference type="Pfam" id="PF08671">
    <property type="entry name" value="SinI"/>
    <property type="match status" value="1"/>
</dbReference>
<dbReference type="AlphaFoldDB" id="A0A3D8WZX3"/>
<sequence>MSSENEITMPNVDQEWVSLIQEAKEIGLSVKEVKAFLDNKQT</sequence>
<dbReference type="InterPro" id="IPR036281">
    <property type="entry name" value="SinR/SinI_dimer_dom_sf"/>
</dbReference>
<reference evidence="3 4" key="1">
    <citation type="journal article" date="2018" name="Appl. Environ. Microbiol.">
        <title>Antimicrobial susceptibility testing and tentative epidemiological cut-off values of five Bacillus species relevant for use as animal feed additives or for plant protection.</title>
        <authorList>
            <person name="Agerso Y."/>
            <person name="Stuer-Lauridsen B."/>
            <person name="Bjerre K."/>
            <person name="Jensen M.G."/>
            <person name="Johansen E."/>
            <person name="Bennedsen M."/>
            <person name="Brockmann E."/>
            <person name="Nielsen B."/>
        </authorList>
    </citation>
    <scope>NUCLEOTIDE SEQUENCE [LARGE SCALE GENOMIC DNA]</scope>
    <source>
        <strain evidence="3 4">CHCC20162</strain>
    </source>
</reference>
<evidence type="ECO:0000259" key="2">
    <source>
        <dbReference type="PROSITE" id="PS51500"/>
    </source>
</evidence>
<dbReference type="PROSITE" id="PS51500">
    <property type="entry name" value="SIN"/>
    <property type="match status" value="1"/>
</dbReference>
<evidence type="ECO:0000259" key="1">
    <source>
        <dbReference type="PROSITE" id="PS50937"/>
    </source>
</evidence>
<dbReference type="PROSITE" id="PS50937">
    <property type="entry name" value="HTH_MERR_2"/>
    <property type="match status" value="1"/>
</dbReference>
<dbReference type="InterPro" id="IPR010981">
    <property type="entry name" value="SinR/SinI_dimer_dom"/>
</dbReference>
<dbReference type="SUPFAM" id="SSF47406">
    <property type="entry name" value="SinR repressor dimerisation domain-like"/>
    <property type="match status" value="1"/>
</dbReference>
<evidence type="ECO:0000313" key="3">
    <source>
        <dbReference type="EMBL" id="RDZ12488.1"/>
    </source>
</evidence>
<evidence type="ECO:0000313" key="4">
    <source>
        <dbReference type="Proteomes" id="UP000256519"/>
    </source>
</evidence>
<dbReference type="Proteomes" id="UP000256519">
    <property type="component" value="Unassembled WGS sequence"/>
</dbReference>
<dbReference type="GO" id="GO:0046983">
    <property type="term" value="F:protein dimerization activity"/>
    <property type="evidence" value="ECO:0007669"/>
    <property type="project" value="InterPro"/>
</dbReference>
<dbReference type="EMBL" id="PQWM01000021">
    <property type="protein sequence ID" value="RDZ12488.1"/>
    <property type="molecule type" value="Genomic_DNA"/>
</dbReference>
<feature type="domain" description="HTH merR-type" evidence="1">
    <location>
        <begin position="15"/>
        <end position="39"/>
    </location>
</feature>
<gene>
    <name evidence="3" type="ORF">C3744_17990</name>
</gene>
<dbReference type="GO" id="GO:0003677">
    <property type="term" value="F:DNA binding"/>
    <property type="evidence" value="ECO:0007669"/>
    <property type="project" value="InterPro"/>
</dbReference>
<dbReference type="RefSeq" id="WP_116075848.1">
    <property type="nucleotide sequence ID" value="NZ_CP187633.1"/>
</dbReference>
<feature type="domain" description="Sin" evidence="2">
    <location>
        <begin position="3"/>
        <end position="41"/>
    </location>
</feature>
<comment type="caution">
    <text evidence="3">The sequence shown here is derived from an EMBL/GenBank/DDBJ whole genome shotgun (WGS) entry which is preliminary data.</text>
</comment>
<protein>
    <submittedName>
        <fullName evidence="3">Uncharacterized protein</fullName>
    </submittedName>
</protein>
<accession>A0A3D8WZX3</accession>
<proteinExistence type="predicted"/>
<name>A0A3D8WZX3_PRIMG</name>
<organism evidence="3 4">
    <name type="scientific">Priestia megaterium</name>
    <name type="common">Bacillus megaterium</name>
    <dbReference type="NCBI Taxonomy" id="1404"/>
    <lineage>
        <taxon>Bacteria</taxon>
        <taxon>Bacillati</taxon>
        <taxon>Bacillota</taxon>
        <taxon>Bacilli</taxon>
        <taxon>Bacillales</taxon>
        <taxon>Bacillaceae</taxon>
        <taxon>Priestia</taxon>
    </lineage>
</organism>
<dbReference type="InterPro" id="IPR000551">
    <property type="entry name" value="MerR-type_HTH_dom"/>
</dbReference>